<dbReference type="PANTHER" id="PTHR43004:SF21">
    <property type="entry name" value="FAD-BINDING DOMAIN-CONTAINING PROTEIN-RELATED"/>
    <property type="match status" value="1"/>
</dbReference>
<protein>
    <submittedName>
        <fullName evidence="5">FAD binding domain-containing protein</fullName>
    </submittedName>
</protein>
<evidence type="ECO:0000259" key="4">
    <source>
        <dbReference type="Pfam" id="PF01494"/>
    </source>
</evidence>
<dbReference type="InterPro" id="IPR036188">
    <property type="entry name" value="FAD/NAD-bd_sf"/>
</dbReference>
<keyword evidence="3" id="KW-0560">Oxidoreductase</keyword>
<dbReference type="AlphaFoldDB" id="A0A8K0R0M9"/>
<keyword evidence="1" id="KW-0285">Flavoprotein</keyword>
<dbReference type="GO" id="GO:0071949">
    <property type="term" value="F:FAD binding"/>
    <property type="evidence" value="ECO:0007669"/>
    <property type="project" value="InterPro"/>
</dbReference>
<evidence type="ECO:0000313" key="5">
    <source>
        <dbReference type="EMBL" id="KAH7083605.1"/>
    </source>
</evidence>
<comment type="caution">
    <text evidence="5">The sequence shown here is derived from an EMBL/GenBank/DDBJ whole genome shotgun (WGS) entry which is preliminary data.</text>
</comment>
<sequence>MPREPYQRCSQAIFEAWLKPHIMAQPLITTHFGVKFESLVETENNVISILRTNSGELLTVTSKFVIGCDGAGSAVRKSIGIGLTGGPVPSMMHLIHFKSRDLTRLQKQGQFWHIFFTHGACLISQDEKDTWTIHIPRPIGTDVSSIDPMAAIYEGLGTKEQPYHIDIDEVLVTSGWRPNICIADRYISDKGHVFLSGDAAHQNIPTGGYGMNTAVGDSFDIGWKLAAAVAGYAGPSLLKSYETERRPVAVKNIDRSGRHWMVHATYQQWCDENPQLIYQKTDSAKQLKQKIADHVLTHDEENTDHGIEMGYRYHDSSVIIPDPDAIEKLGGKNGYVPETVPGGRAPHVFLSDGNTSIYDLFGAGQEFTLVDFTTEGLYIHKFESVAKTLNVPLKLVHLPDEEHVHRVWERDAILVRPDDHVAWRATQEPKVIDAEHIFKMVLGTGELQKAKSEVSTGSSAFVSEKTFTGTVGNVDQNNLVGLAVFQT</sequence>
<dbReference type="EMBL" id="JAGMVJ010000013">
    <property type="protein sequence ID" value="KAH7083605.1"/>
    <property type="molecule type" value="Genomic_DNA"/>
</dbReference>
<dbReference type="OrthoDB" id="2096480at2759"/>
<evidence type="ECO:0000313" key="6">
    <source>
        <dbReference type="Proteomes" id="UP000813461"/>
    </source>
</evidence>
<evidence type="ECO:0000256" key="3">
    <source>
        <dbReference type="ARBA" id="ARBA00023002"/>
    </source>
</evidence>
<reference evidence="5" key="1">
    <citation type="journal article" date="2021" name="Nat. Commun.">
        <title>Genetic determinants of endophytism in the Arabidopsis root mycobiome.</title>
        <authorList>
            <person name="Mesny F."/>
            <person name="Miyauchi S."/>
            <person name="Thiergart T."/>
            <person name="Pickel B."/>
            <person name="Atanasova L."/>
            <person name="Karlsson M."/>
            <person name="Huettel B."/>
            <person name="Barry K.W."/>
            <person name="Haridas S."/>
            <person name="Chen C."/>
            <person name="Bauer D."/>
            <person name="Andreopoulos W."/>
            <person name="Pangilinan J."/>
            <person name="LaButti K."/>
            <person name="Riley R."/>
            <person name="Lipzen A."/>
            <person name="Clum A."/>
            <person name="Drula E."/>
            <person name="Henrissat B."/>
            <person name="Kohler A."/>
            <person name="Grigoriev I.V."/>
            <person name="Martin F.M."/>
            <person name="Hacquard S."/>
        </authorList>
    </citation>
    <scope>NUCLEOTIDE SEQUENCE</scope>
    <source>
        <strain evidence="5">MPI-SDFR-AT-0120</strain>
    </source>
</reference>
<dbReference type="PRINTS" id="PR00420">
    <property type="entry name" value="RNGMNOXGNASE"/>
</dbReference>
<dbReference type="PANTHER" id="PTHR43004">
    <property type="entry name" value="TRK SYSTEM POTASSIUM UPTAKE PROTEIN"/>
    <property type="match status" value="1"/>
</dbReference>
<proteinExistence type="predicted"/>
<name>A0A8K0R0M9_9PLEO</name>
<accession>A0A8K0R0M9</accession>
<dbReference type="Pfam" id="PF01494">
    <property type="entry name" value="FAD_binding_3"/>
    <property type="match status" value="1"/>
</dbReference>
<dbReference type="InterPro" id="IPR002938">
    <property type="entry name" value="FAD-bd"/>
</dbReference>
<dbReference type="Pfam" id="PF21274">
    <property type="entry name" value="Rng_hyd_C"/>
    <property type="match status" value="1"/>
</dbReference>
<feature type="domain" description="FAD-binding" evidence="4">
    <location>
        <begin position="7"/>
        <end position="256"/>
    </location>
</feature>
<dbReference type="SUPFAM" id="SSF51905">
    <property type="entry name" value="FAD/NAD(P)-binding domain"/>
    <property type="match status" value="1"/>
</dbReference>
<dbReference type="InterPro" id="IPR050641">
    <property type="entry name" value="RIFMO-like"/>
</dbReference>
<dbReference type="GO" id="GO:0016709">
    <property type="term" value="F:oxidoreductase activity, acting on paired donors, with incorporation or reduction of molecular oxygen, NAD(P)H as one donor, and incorporation of one atom of oxygen"/>
    <property type="evidence" value="ECO:0007669"/>
    <property type="project" value="UniProtKB-ARBA"/>
</dbReference>
<dbReference type="Proteomes" id="UP000813461">
    <property type="component" value="Unassembled WGS sequence"/>
</dbReference>
<keyword evidence="2" id="KW-0274">FAD</keyword>
<dbReference type="Gene3D" id="3.40.30.120">
    <property type="match status" value="1"/>
</dbReference>
<dbReference type="Gene3D" id="3.30.70.2450">
    <property type="match status" value="1"/>
</dbReference>
<dbReference type="Gene3D" id="3.50.50.60">
    <property type="entry name" value="FAD/NAD(P)-binding domain"/>
    <property type="match status" value="1"/>
</dbReference>
<keyword evidence="6" id="KW-1185">Reference proteome</keyword>
<organism evidence="5 6">
    <name type="scientific">Paraphoma chrysanthemicola</name>
    <dbReference type="NCBI Taxonomy" id="798071"/>
    <lineage>
        <taxon>Eukaryota</taxon>
        <taxon>Fungi</taxon>
        <taxon>Dikarya</taxon>
        <taxon>Ascomycota</taxon>
        <taxon>Pezizomycotina</taxon>
        <taxon>Dothideomycetes</taxon>
        <taxon>Pleosporomycetidae</taxon>
        <taxon>Pleosporales</taxon>
        <taxon>Pleosporineae</taxon>
        <taxon>Phaeosphaeriaceae</taxon>
        <taxon>Paraphoma</taxon>
    </lineage>
</organism>
<evidence type="ECO:0000256" key="1">
    <source>
        <dbReference type="ARBA" id="ARBA00022630"/>
    </source>
</evidence>
<gene>
    <name evidence="5" type="ORF">FB567DRAFT_561627</name>
</gene>
<evidence type="ECO:0000256" key="2">
    <source>
        <dbReference type="ARBA" id="ARBA00022827"/>
    </source>
</evidence>